<dbReference type="SMART" id="SM00487">
    <property type="entry name" value="DEXDc"/>
    <property type="match status" value="1"/>
</dbReference>
<dbReference type="GO" id="GO:0016787">
    <property type="term" value="F:hydrolase activity"/>
    <property type="evidence" value="ECO:0007669"/>
    <property type="project" value="UniProtKB-KW"/>
</dbReference>
<accession>A0A1V9Z1G1</accession>
<organism evidence="7 8">
    <name type="scientific">Thraustotheca clavata</name>
    <dbReference type="NCBI Taxonomy" id="74557"/>
    <lineage>
        <taxon>Eukaryota</taxon>
        <taxon>Sar</taxon>
        <taxon>Stramenopiles</taxon>
        <taxon>Oomycota</taxon>
        <taxon>Saprolegniomycetes</taxon>
        <taxon>Saprolegniales</taxon>
        <taxon>Achlyaceae</taxon>
        <taxon>Thraustotheca</taxon>
    </lineage>
</organism>
<evidence type="ECO:0000313" key="7">
    <source>
        <dbReference type="EMBL" id="OQR91855.1"/>
    </source>
</evidence>
<dbReference type="GO" id="GO:0003724">
    <property type="term" value="F:RNA helicase activity"/>
    <property type="evidence" value="ECO:0007669"/>
    <property type="project" value="TreeGrafter"/>
</dbReference>
<dbReference type="PROSITE" id="PS51192">
    <property type="entry name" value="HELICASE_ATP_BIND_1"/>
    <property type="match status" value="1"/>
</dbReference>
<reference evidence="7 8" key="1">
    <citation type="journal article" date="2014" name="Genome Biol. Evol.">
        <title>The secreted proteins of Achlya hypogyna and Thraustotheca clavata identify the ancestral oomycete secretome and reveal gene acquisitions by horizontal gene transfer.</title>
        <authorList>
            <person name="Misner I."/>
            <person name="Blouin N."/>
            <person name="Leonard G."/>
            <person name="Richards T.A."/>
            <person name="Lane C.E."/>
        </authorList>
    </citation>
    <scope>NUCLEOTIDE SEQUENCE [LARGE SCALE GENOMIC DNA]</scope>
    <source>
        <strain evidence="7 8">ATCC 34112</strain>
    </source>
</reference>
<dbReference type="SMART" id="SM00490">
    <property type="entry name" value="HELICc"/>
    <property type="match status" value="1"/>
</dbReference>
<dbReference type="EMBL" id="JNBS01002383">
    <property type="protein sequence ID" value="OQR91855.1"/>
    <property type="molecule type" value="Genomic_DNA"/>
</dbReference>
<gene>
    <name evidence="7" type="ORF">THRCLA_22431</name>
</gene>
<dbReference type="Gene3D" id="3.40.50.300">
    <property type="entry name" value="P-loop containing nucleotide triphosphate hydrolases"/>
    <property type="match status" value="2"/>
</dbReference>
<evidence type="ECO:0000256" key="1">
    <source>
        <dbReference type="ARBA" id="ARBA00022741"/>
    </source>
</evidence>
<dbReference type="AlphaFoldDB" id="A0A1V9Z1G1"/>
<dbReference type="GO" id="GO:0005829">
    <property type="term" value="C:cytosol"/>
    <property type="evidence" value="ECO:0007669"/>
    <property type="project" value="TreeGrafter"/>
</dbReference>
<dbReference type="STRING" id="74557.A0A1V9Z1G1"/>
<keyword evidence="4" id="KW-0067">ATP-binding</keyword>
<dbReference type="OrthoDB" id="196131at2759"/>
<dbReference type="InterPro" id="IPR027417">
    <property type="entry name" value="P-loop_NTPase"/>
</dbReference>
<dbReference type="Pfam" id="PF00271">
    <property type="entry name" value="Helicase_C"/>
    <property type="match status" value="1"/>
</dbReference>
<feature type="domain" description="Helicase ATP-binding" evidence="5">
    <location>
        <begin position="84"/>
        <end position="265"/>
    </location>
</feature>
<keyword evidence="2" id="KW-0378">Hydrolase</keyword>
<name>A0A1V9Z1G1_9STRA</name>
<dbReference type="PANTHER" id="PTHR47959">
    <property type="entry name" value="ATP-DEPENDENT RNA HELICASE RHLE-RELATED"/>
    <property type="match status" value="1"/>
</dbReference>
<evidence type="ECO:0000259" key="5">
    <source>
        <dbReference type="PROSITE" id="PS51192"/>
    </source>
</evidence>
<keyword evidence="3 7" id="KW-0347">Helicase</keyword>
<dbReference type="GO" id="GO:0005524">
    <property type="term" value="F:ATP binding"/>
    <property type="evidence" value="ECO:0007669"/>
    <property type="project" value="UniProtKB-KW"/>
</dbReference>
<dbReference type="InterPro" id="IPR050079">
    <property type="entry name" value="DEAD_box_RNA_helicase"/>
</dbReference>
<dbReference type="PANTHER" id="PTHR47959:SF1">
    <property type="entry name" value="ATP-DEPENDENT RNA HELICASE DBPA"/>
    <property type="match status" value="1"/>
</dbReference>
<evidence type="ECO:0000256" key="4">
    <source>
        <dbReference type="ARBA" id="ARBA00022840"/>
    </source>
</evidence>
<keyword evidence="1" id="KW-0547">Nucleotide-binding</keyword>
<dbReference type="InterPro" id="IPR001650">
    <property type="entry name" value="Helicase_C-like"/>
</dbReference>
<feature type="domain" description="Helicase C-terminal" evidence="6">
    <location>
        <begin position="291"/>
        <end position="441"/>
    </location>
</feature>
<dbReference type="InterPro" id="IPR014001">
    <property type="entry name" value="Helicase_ATP-bd"/>
</dbReference>
<evidence type="ECO:0000256" key="3">
    <source>
        <dbReference type="ARBA" id="ARBA00022806"/>
    </source>
</evidence>
<proteinExistence type="predicted"/>
<sequence length="446" mass="48795">MEPLRKRLKHQATRDECNFVSSYALTNAATVNEEEANWLRLELGVTVDGGAPPPCKEFKAMGLPESLVNAIAHEHPTSVQMQAIPSILQGRDVLAIAPPGSGKTLAFLVPLIALLYASPTPGILTGLVLVPTRELMEQVYRVCTSLLGDHSGNGLVYSSGSFGVAGICGGMPFGPQLDAVQRGVDIIVATPGRLLHLVQDHNLSLNALRYLVLDEVDQMVAFESTLSSILRHCNPLARQTIVCSATVPIEVQRIVNSALLNPITITTSSQRSTRNSNQTVYECVVLQKESKLQWLLRTLRSIQHPPVLVFCNMSTTVWRIVRNLASEQFHVAPLVGEMDQRHRFQVLNALRTDQVDVVVATDIAARGLDFPQLKAVVMHDCPESISMFIHRAGRLGRQSQKLSGSCHLCLSFDDKKSIVAGIGEYIESQGQEIPIEMTALSRFRAG</sequence>
<dbReference type="CDD" id="cd18787">
    <property type="entry name" value="SF2_C_DEAD"/>
    <property type="match status" value="1"/>
</dbReference>
<evidence type="ECO:0000313" key="8">
    <source>
        <dbReference type="Proteomes" id="UP000243217"/>
    </source>
</evidence>
<dbReference type="PROSITE" id="PS51194">
    <property type="entry name" value="HELICASE_CTER"/>
    <property type="match status" value="1"/>
</dbReference>
<evidence type="ECO:0000256" key="2">
    <source>
        <dbReference type="ARBA" id="ARBA00022801"/>
    </source>
</evidence>
<dbReference type="InterPro" id="IPR011545">
    <property type="entry name" value="DEAD/DEAH_box_helicase_dom"/>
</dbReference>
<dbReference type="CDD" id="cd00268">
    <property type="entry name" value="DEADc"/>
    <property type="match status" value="1"/>
</dbReference>
<dbReference type="SUPFAM" id="SSF52540">
    <property type="entry name" value="P-loop containing nucleoside triphosphate hydrolases"/>
    <property type="match status" value="1"/>
</dbReference>
<dbReference type="Proteomes" id="UP000243217">
    <property type="component" value="Unassembled WGS sequence"/>
</dbReference>
<dbReference type="InterPro" id="IPR044742">
    <property type="entry name" value="DEAD/DEAH_RhlB"/>
</dbReference>
<protein>
    <submittedName>
        <fullName evidence="7">DEAD/DEAH box RNA helicase</fullName>
    </submittedName>
</protein>
<evidence type="ECO:0000259" key="6">
    <source>
        <dbReference type="PROSITE" id="PS51194"/>
    </source>
</evidence>
<dbReference type="GO" id="GO:0003676">
    <property type="term" value="F:nucleic acid binding"/>
    <property type="evidence" value="ECO:0007669"/>
    <property type="project" value="InterPro"/>
</dbReference>
<comment type="caution">
    <text evidence="7">The sequence shown here is derived from an EMBL/GenBank/DDBJ whole genome shotgun (WGS) entry which is preliminary data.</text>
</comment>
<dbReference type="Pfam" id="PF00270">
    <property type="entry name" value="DEAD"/>
    <property type="match status" value="1"/>
</dbReference>
<keyword evidence="8" id="KW-1185">Reference proteome</keyword>